<feature type="compositionally biased region" description="Basic and acidic residues" evidence="1">
    <location>
        <begin position="54"/>
        <end position="65"/>
    </location>
</feature>
<accession>A0ABY5RA64</accession>
<evidence type="ECO:0000313" key="3">
    <source>
        <dbReference type="Proteomes" id="UP001059252"/>
    </source>
</evidence>
<name>A0ABY5RA64_9MOLU</name>
<sequence>MKLKSKILISLTVVGVLSSAAFTFILVNHFKNYNGSNNRLIIYDPSAVTRELKNEEAEIKPKDESNENLPTPLPKSDSISEKVTEPIETIPEPKKEEENYKPSTPVNSRPKEWEDSADADLDEVLNPDYDADLNIRTEEIKDLDSIIDTNPQAPGDEDVQGGRGTYIRKQGRIIENHSNYYEFLPGGQSSSIALTKLVNSSPTFKKLKPGTKIKSKDFKDVKENSLIYTGEEFIELDDEILKDALLTIQADPSPWHKKHLDLQNYQLTEEDKKMLRKGFFPVSASVWALRPGFLNTTFYKMTKNNLNRYIPLKENAQRSPERIRDLDWTTKEFHKTGTGWQKTIVDIPGFSNNVAVLNVYTDEKGDQRYIVEVKLINQIQDINQLLDAAKSIMSNKTIGTGLALRNVQSDTQEKAVEFVQKMNDSVKALTLFYEYNDPKVINAIIDNPNFSARNKLYELNVITNDTHLENSDKTIVTVDPRVFLKVKPGAYDHYASAIYTIYQLKDDISKTTMSKLLEYIYVKEKDRREFQGRFGEGGHNTKWDLSNTEIYDLNNIIFPRINNKELKFTKVIFPVPENRNLKIDLSKVINSNDDNTTGKIYFGMGQEPQPVEYGHDPSQWPDTLTLTATSPRGVSADLQSIYNILFYSNSINKIDLSNTEITESEAKSQSWSSLGRGSITITLKNGQIINV</sequence>
<protein>
    <recommendedName>
        <fullName evidence="4">Transmembrane protein</fullName>
    </recommendedName>
</protein>
<feature type="compositionally biased region" description="Basic and acidic residues" evidence="1">
    <location>
        <begin position="78"/>
        <end position="100"/>
    </location>
</feature>
<dbReference type="Proteomes" id="UP001059252">
    <property type="component" value="Chromosome"/>
</dbReference>
<evidence type="ECO:0008006" key="4">
    <source>
        <dbReference type="Google" id="ProtNLM"/>
    </source>
</evidence>
<evidence type="ECO:0000256" key="1">
    <source>
        <dbReference type="SAM" id="MobiDB-lite"/>
    </source>
</evidence>
<reference evidence="2" key="1">
    <citation type="submission" date="2022-08" db="EMBL/GenBank/DDBJ databases">
        <title>Complete genome of Mycoplasma iguanae type strain 2327.</title>
        <authorList>
            <person name="Spergser J."/>
        </authorList>
    </citation>
    <scope>NUCLEOTIDE SEQUENCE</scope>
    <source>
        <strain evidence="2">2327</strain>
    </source>
</reference>
<dbReference type="RefSeq" id="WP_258210826.1">
    <property type="nucleotide sequence ID" value="NZ_CP102734.1"/>
</dbReference>
<proteinExistence type="predicted"/>
<feature type="region of interest" description="Disordered" evidence="1">
    <location>
        <begin position="54"/>
        <end position="113"/>
    </location>
</feature>
<dbReference type="EMBL" id="CP102734">
    <property type="protein sequence ID" value="UVD81652.1"/>
    <property type="molecule type" value="Genomic_DNA"/>
</dbReference>
<evidence type="ECO:0000313" key="2">
    <source>
        <dbReference type="EMBL" id="UVD81652.1"/>
    </source>
</evidence>
<organism evidence="2 3">
    <name type="scientific">Mycoplasma iguanae</name>
    <dbReference type="NCBI Taxonomy" id="292461"/>
    <lineage>
        <taxon>Bacteria</taxon>
        <taxon>Bacillati</taxon>
        <taxon>Mycoplasmatota</taxon>
        <taxon>Mollicutes</taxon>
        <taxon>Mycoplasmataceae</taxon>
        <taxon>Mycoplasma</taxon>
    </lineage>
</organism>
<keyword evidence="3" id="KW-1185">Reference proteome</keyword>
<gene>
    <name evidence="2" type="ORF">NV226_02925</name>
</gene>